<gene>
    <name evidence="1" type="primary">ORF219287</name>
</gene>
<evidence type="ECO:0000313" key="1">
    <source>
        <dbReference type="EMBL" id="CEK98665.1"/>
    </source>
</evidence>
<protein>
    <submittedName>
        <fullName evidence="1">Uncharacterized protein</fullName>
    </submittedName>
</protein>
<dbReference type="AlphaFoldDB" id="A0A0B7C2J9"/>
<proteinExistence type="predicted"/>
<name>A0A0B7C2J9_9EUPU</name>
<reference evidence="1" key="1">
    <citation type="submission" date="2014-12" db="EMBL/GenBank/DDBJ databases">
        <title>Insight into the proteome of Arion vulgaris.</title>
        <authorList>
            <person name="Aradska J."/>
            <person name="Bulat T."/>
            <person name="Smidak R."/>
            <person name="Sarate P."/>
            <person name="Gangsoo J."/>
            <person name="Sialana F."/>
            <person name="Bilban M."/>
            <person name="Lubec G."/>
        </authorList>
    </citation>
    <scope>NUCLEOTIDE SEQUENCE</scope>
    <source>
        <tissue evidence="1">Skin</tissue>
    </source>
</reference>
<accession>A0A0B7C2J9</accession>
<dbReference type="EMBL" id="HACG01051794">
    <property type="protein sequence ID" value="CEK98665.1"/>
    <property type="molecule type" value="Transcribed_RNA"/>
</dbReference>
<organism evidence="1">
    <name type="scientific">Arion vulgaris</name>
    <dbReference type="NCBI Taxonomy" id="1028688"/>
    <lineage>
        <taxon>Eukaryota</taxon>
        <taxon>Metazoa</taxon>
        <taxon>Spiralia</taxon>
        <taxon>Lophotrochozoa</taxon>
        <taxon>Mollusca</taxon>
        <taxon>Gastropoda</taxon>
        <taxon>Heterobranchia</taxon>
        <taxon>Euthyneura</taxon>
        <taxon>Panpulmonata</taxon>
        <taxon>Eupulmonata</taxon>
        <taxon>Stylommatophora</taxon>
        <taxon>Helicina</taxon>
        <taxon>Arionoidea</taxon>
        <taxon>Arionidae</taxon>
        <taxon>Arion</taxon>
    </lineage>
</organism>
<feature type="non-terminal residue" evidence="1">
    <location>
        <position position="72"/>
    </location>
</feature>
<feature type="non-terminal residue" evidence="1">
    <location>
        <position position="1"/>
    </location>
</feature>
<sequence>GREDLRWRCLLRIRLGSSCEGWPHTEYGIEILFVSYKPRQPLICWLMPKEKKTVAIVTKYTNNKTTQMNTLS</sequence>